<dbReference type="InterPro" id="IPR015216">
    <property type="entry name" value="SANTA"/>
</dbReference>
<proteinExistence type="predicted"/>
<feature type="compositionally biased region" description="Low complexity" evidence="1">
    <location>
        <begin position="152"/>
        <end position="161"/>
    </location>
</feature>
<feature type="non-terminal residue" evidence="3">
    <location>
        <position position="498"/>
    </location>
</feature>
<feature type="compositionally biased region" description="Basic and acidic residues" evidence="1">
    <location>
        <begin position="290"/>
        <end position="311"/>
    </location>
</feature>
<dbReference type="Proteomes" id="UP000054047">
    <property type="component" value="Unassembled WGS sequence"/>
</dbReference>
<dbReference type="EMBL" id="KN732106">
    <property type="protein sequence ID" value="KIH59313.1"/>
    <property type="molecule type" value="Genomic_DNA"/>
</dbReference>
<sequence length="498" mass="55379">MTTGAVGQLSRTQRISLRLWVFKFIDVEDIESFGVCVEGYRPNDDTETVLRNWHSTAITKRITPTLLHSCSGSVYELRGSIDRELARQYGYPPELTELFLNGFPENWKSILKEYFYVSNRRSERLSILPAPATLPVPIAEEIEADEGEKENSVLNSSSASAKKVKNAESATSNVSPLPSPAENNQTPKLNDGVSRFGTRRSPRIREILSRSGSKDSKVSAKDACETNECQSSANGMPGNVLEESTASSESSYIFVPRLNSETSQTLDQLPIVQSPGSIASSSISAGPVFEEPHCSGEISTRESSERANDDSARDLALVPVEPVFKVPSRRPSKGNHDDAVELSEWSIRFALGLDGPELGFPKFVLLGNRKGHVNQWRTSIIVRVESAEILHTSSTKYRLVGDMDIIDSASAGFPKMFVAKFVRGFPPDWRTRITELYNTFFANLGTHNGVDSHSETRQPLLFSEDSEESSRRSDIKGWLFEEFRYSKLQFRTGKECSN</sequence>
<evidence type="ECO:0000256" key="1">
    <source>
        <dbReference type="SAM" id="MobiDB-lite"/>
    </source>
</evidence>
<feature type="compositionally biased region" description="Basic and acidic residues" evidence="1">
    <location>
        <begin position="203"/>
        <end position="224"/>
    </location>
</feature>
<feature type="region of interest" description="Disordered" evidence="1">
    <location>
        <begin position="282"/>
        <end position="311"/>
    </location>
</feature>
<feature type="region of interest" description="Disordered" evidence="1">
    <location>
        <begin position="143"/>
        <end position="244"/>
    </location>
</feature>
<dbReference type="AlphaFoldDB" id="A0A0C2CR86"/>
<evidence type="ECO:0000313" key="3">
    <source>
        <dbReference type="EMBL" id="KIH59313.1"/>
    </source>
</evidence>
<protein>
    <submittedName>
        <fullName evidence="3">SANTA protein</fullName>
    </submittedName>
</protein>
<evidence type="ECO:0000313" key="4">
    <source>
        <dbReference type="Proteomes" id="UP000054047"/>
    </source>
</evidence>
<reference evidence="3 4" key="1">
    <citation type="submission" date="2013-12" db="EMBL/GenBank/DDBJ databases">
        <title>Draft genome of the parsitic nematode Ancylostoma duodenale.</title>
        <authorList>
            <person name="Mitreva M."/>
        </authorList>
    </citation>
    <scope>NUCLEOTIDE SEQUENCE [LARGE SCALE GENOMIC DNA]</scope>
    <source>
        <strain evidence="3 4">Zhejiang</strain>
    </source>
</reference>
<accession>A0A0C2CR86</accession>
<feature type="compositionally biased region" description="Polar residues" evidence="1">
    <location>
        <begin position="171"/>
        <end position="188"/>
    </location>
</feature>
<dbReference type="GO" id="GO:0000775">
    <property type="term" value="C:chromosome, centromeric region"/>
    <property type="evidence" value="ECO:0007669"/>
    <property type="project" value="TreeGrafter"/>
</dbReference>
<dbReference type="PANTHER" id="PTHR16124:SF3">
    <property type="entry name" value="MIS18-BINDING PROTEIN 1"/>
    <property type="match status" value="1"/>
</dbReference>
<feature type="domain" description="SANTA" evidence="2">
    <location>
        <begin position="340"/>
        <end position="431"/>
    </location>
</feature>
<feature type="domain" description="SANTA" evidence="2">
    <location>
        <begin position="15"/>
        <end position="109"/>
    </location>
</feature>
<keyword evidence="4" id="KW-1185">Reference proteome</keyword>
<organism evidence="3 4">
    <name type="scientific">Ancylostoma duodenale</name>
    <dbReference type="NCBI Taxonomy" id="51022"/>
    <lineage>
        <taxon>Eukaryota</taxon>
        <taxon>Metazoa</taxon>
        <taxon>Ecdysozoa</taxon>
        <taxon>Nematoda</taxon>
        <taxon>Chromadorea</taxon>
        <taxon>Rhabditida</taxon>
        <taxon>Rhabditina</taxon>
        <taxon>Rhabditomorpha</taxon>
        <taxon>Strongyloidea</taxon>
        <taxon>Ancylostomatidae</taxon>
        <taxon>Ancylostomatinae</taxon>
        <taxon>Ancylostoma</taxon>
    </lineage>
</organism>
<evidence type="ECO:0000259" key="2">
    <source>
        <dbReference type="Pfam" id="PF09133"/>
    </source>
</evidence>
<dbReference type="PANTHER" id="PTHR16124">
    <property type="entry name" value="MIS18-BINDING PROTEIN 1"/>
    <property type="match status" value="1"/>
</dbReference>
<dbReference type="InterPro" id="IPR039110">
    <property type="entry name" value="KNL2-like"/>
</dbReference>
<dbReference type="OrthoDB" id="2195551at2759"/>
<dbReference type="Pfam" id="PF09133">
    <property type="entry name" value="SANTA"/>
    <property type="match status" value="2"/>
</dbReference>
<name>A0A0C2CR86_9BILA</name>
<gene>
    <name evidence="3" type="ORF">ANCDUO_10460</name>
</gene>